<keyword evidence="3" id="KW-1185">Reference proteome</keyword>
<evidence type="ECO:0000313" key="2">
    <source>
        <dbReference type="EMBL" id="SJN42204.1"/>
    </source>
</evidence>
<dbReference type="SUPFAM" id="SSF142823">
    <property type="entry name" value="ComB-like"/>
    <property type="match status" value="1"/>
</dbReference>
<proteinExistence type="predicted"/>
<reference evidence="2 3" key="1">
    <citation type="submission" date="2017-02" db="EMBL/GenBank/DDBJ databases">
        <authorList>
            <person name="Peterson S.W."/>
        </authorList>
    </citation>
    <scope>NUCLEOTIDE SEQUENCE [LARGE SCALE GENOMIC DNA]</scope>
    <source>
        <strain evidence="2 3">B Mb 05.01</strain>
    </source>
</reference>
<name>A0A1R4KDG7_9MICO</name>
<dbReference type="OrthoDB" id="8588453at2"/>
<dbReference type="GO" id="GO:0000287">
    <property type="term" value="F:magnesium ion binding"/>
    <property type="evidence" value="ECO:0007669"/>
    <property type="project" value="InterPro"/>
</dbReference>
<dbReference type="RefSeq" id="WP_087132438.1">
    <property type="nucleotide sequence ID" value="NZ_FUKO01000030.1"/>
</dbReference>
<dbReference type="Pfam" id="PF04029">
    <property type="entry name" value="2-ph_phosp"/>
    <property type="match status" value="1"/>
</dbReference>
<dbReference type="InterPro" id="IPR005238">
    <property type="entry name" value="ComB-like"/>
</dbReference>
<gene>
    <name evidence="2" type="ORF">FM104_11820</name>
</gene>
<dbReference type="AlphaFoldDB" id="A0A1R4KDG7"/>
<dbReference type="Proteomes" id="UP000196320">
    <property type="component" value="Unassembled WGS sequence"/>
</dbReference>
<dbReference type="InterPro" id="IPR036702">
    <property type="entry name" value="ComB-like_sf"/>
</dbReference>
<protein>
    <recommendedName>
        <fullName evidence="1">Probable 2-phosphosulfolactate phosphatase</fullName>
    </recommendedName>
</protein>
<dbReference type="GO" id="GO:0050532">
    <property type="term" value="F:2-phosphosulfolactate phosphatase activity"/>
    <property type="evidence" value="ECO:0007669"/>
    <property type="project" value="InterPro"/>
</dbReference>
<evidence type="ECO:0000313" key="3">
    <source>
        <dbReference type="Proteomes" id="UP000196320"/>
    </source>
</evidence>
<dbReference type="EMBL" id="FUKO01000030">
    <property type="protein sequence ID" value="SJN42204.1"/>
    <property type="molecule type" value="Genomic_DNA"/>
</dbReference>
<dbReference type="Gene3D" id="3.90.1560.10">
    <property type="entry name" value="ComB-like"/>
    <property type="match status" value="1"/>
</dbReference>
<accession>A0A1R4KDG7</accession>
<evidence type="ECO:0000256" key="1">
    <source>
        <dbReference type="ARBA" id="ARBA00021948"/>
    </source>
</evidence>
<sequence length="231" mass="24014">MPSPFAQSSYQVRFEWGSAGLARLARADVIIVVDVLRFSSTMADVITTDRRITLAEAAEFSKNGGSVTATASTLSAQSAGNAEPWEPTVLLGSIRNASAVARAAMTIQERRAARTSVAVIAAGELTPSGEVRFAVEDQLGAGAIIAALTDLGIDHVSPEAVVAGESFRALRRALRHLLGASGSARELADGVPSTQHMQAAGVRPATIDEAAELDGSDTVPQLSGDIFVPFE</sequence>
<organism evidence="2 3">
    <name type="scientific">Microbacterium esteraromaticum</name>
    <dbReference type="NCBI Taxonomy" id="57043"/>
    <lineage>
        <taxon>Bacteria</taxon>
        <taxon>Bacillati</taxon>
        <taxon>Actinomycetota</taxon>
        <taxon>Actinomycetes</taxon>
        <taxon>Micrococcales</taxon>
        <taxon>Microbacteriaceae</taxon>
        <taxon>Microbacterium</taxon>
    </lineage>
</organism>